<accession>A0AAD9ITP8</accession>
<dbReference type="PANTHER" id="PTHR47331:SF4">
    <property type="entry name" value="PEPTIDASE S1 DOMAIN-CONTAINING PROTEIN"/>
    <property type="match status" value="1"/>
</dbReference>
<organism evidence="1 2">
    <name type="scientific">Paralvinella palmiformis</name>
    <dbReference type="NCBI Taxonomy" id="53620"/>
    <lineage>
        <taxon>Eukaryota</taxon>
        <taxon>Metazoa</taxon>
        <taxon>Spiralia</taxon>
        <taxon>Lophotrochozoa</taxon>
        <taxon>Annelida</taxon>
        <taxon>Polychaeta</taxon>
        <taxon>Sedentaria</taxon>
        <taxon>Canalipalpata</taxon>
        <taxon>Terebellida</taxon>
        <taxon>Terebelliformia</taxon>
        <taxon>Alvinellidae</taxon>
        <taxon>Paralvinella</taxon>
    </lineage>
</organism>
<dbReference type="AlphaFoldDB" id="A0AAD9ITP8"/>
<dbReference type="EMBL" id="JAODUP010001382">
    <property type="protein sequence ID" value="KAK2140357.1"/>
    <property type="molecule type" value="Genomic_DNA"/>
</dbReference>
<protein>
    <submittedName>
        <fullName evidence="1">Uncharacterized protein</fullName>
    </submittedName>
</protein>
<dbReference type="PANTHER" id="PTHR47331">
    <property type="entry name" value="PHD-TYPE DOMAIN-CONTAINING PROTEIN"/>
    <property type="match status" value="1"/>
</dbReference>
<evidence type="ECO:0000313" key="2">
    <source>
        <dbReference type="Proteomes" id="UP001208570"/>
    </source>
</evidence>
<proteinExistence type="predicted"/>
<gene>
    <name evidence="1" type="ORF">LSH36_1381g00007</name>
</gene>
<evidence type="ECO:0000313" key="1">
    <source>
        <dbReference type="EMBL" id="KAK2140357.1"/>
    </source>
</evidence>
<name>A0AAD9ITP8_9ANNE</name>
<reference evidence="1" key="1">
    <citation type="journal article" date="2023" name="Mol. Biol. Evol.">
        <title>Third-Generation Sequencing Reveals the Adaptive Role of the Epigenome in Three Deep-Sea Polychaetes.</title>
        <authorList>
            <person name="Perez M."/>
            <person name="Aroh O."/>
            <person name="Sun Y."/>
            <person name="Lan Y."/>
            <person name="Juniper S.K."/>
            <person name="Young C.R."/>
            <person name="Angers B."/>
            <person name="Qian P.Y."/>
        </authorList>
    </citation>
    <scope>NUCLEOTIDE SEQUENCE</scope>
    <source>
        <strain evidence="1">P08H-3</strain>
    </source>
</reference>
<dbReference type="Proteomes" id="UP001208570">
    <property type="component" value="Unassembled WGS sequence"/>
</dbReference>
<keyword evidence="2" id="KW-1185">Reference proteome</keyword>
<comment type="caution">
    <text evidence="1">The sequence shown here is derived from an EMBL/GenBank/DDBJ whole genome shotgun (WGS) entry which is preliminary data.</text>
</comment>
<sequence>MAIQFLPAEYIPAQFEEMKAAGPPPTTNRLLAYYRAQWLENRVCPVAFWNAFNRTIRTNNDVEGWHHLFFNIVTNQSSLNMYKLIHLLHVEARNVNIQVSFLSNGALLRHHRKQIQKGLYIEGEPHNVIEGYLVLNTEEAYKDAQELLIERYGNSFIIGQSYQRKLDFLKSCRHNIPAKESQIPRPDTITKWTHLRKLAGRLSSYDDTLRMGLLIGINRVRANKPREVINGGVQ</sequence>